<proteinExistence type="predicted"/>
<feature type="transmembrane region" description="Helical" evidence="8">
    <location>
        <begin position="192"/>
        <end position="219"/>
    </location>
</feature>
<protein>
    <recommendedName>
        <fullName evidence="2">histidine kinase</fullName>
        <ecNumber evidence="2">2.7.13.3</ecNumber>
    </recommendedName>
</protein>
<organism evidence="10 11">
    <name type="scientific">Paenibacillus hodogayensis</name>
    <dbReference type="NCBI Taxonomy" id="279208"/>
    <lineage>
        <taxon>Bacteria</taxon>
        <taxon>Bacillati</taxon>
        <taxon>Bacillota</taxon>
        <taxon>Bacilli</taxon>
        <taxon>Bacillales</taxon>
        <taxon>Paenibacillaceae</taxon>
        <taxon>Paenibacillus</taxon>
    </lineage>
</organism>
<keyword evidence="8" id="KW-0812">Transmembrane</keyword>
<dbReference type="PANTHER" id="PTHR43065">
    <property type="entry name" value="SENSOR HISTIDINE KINASE"/>
    <property type="match status" value="1"/>
</dbReference>
<dbReference type="InterPro" id="IPR003594">
    <property type="entry name" value="HATPase_dom"/>
</dbReference>
<reference evidence="10 11" key="1">
    <citation type="submission" date="2024-09" db="EMBL/GenBank/DDBJ databases">
        <authorList>
            <person name="Sun Q."/>
            <person name="Mori K."/>
        </authorList>
    </citation>
    <scope>NUCLEOTIDE SEQUENCE [LARGE SCALE GENOMIC DNA]</scope>
    <source>
        <strain evidence="10 11">JCM 12520</strain>
    </source>
</reference>
<comment type="caution">
    <text evidence="10">The sequence shown here is derived from an EMBL/GenBank/DDBJ whole genome shotgun (WGS) entry which is preliminary data.</text>
</comment>
<keyword evidence="4" id="KW-0547">Nucleotide-binding</keyword>
<feature type="domain" description="Histidine kinase" evidence="9">
    <location>
        <begin position="241"/>
        <end position="452"/>
    </location>
</feature>
<evidence type="ECO:0000256" key="6">
    <source>
        <dbReference type="ARBA" id="ARBA00022840"/>
    </source>
</evidence>
<dbReference type="InterPro" id="IPR005467">
    <property type="entry name" value="His_kinase_dom"/>
</dbReference>
<dbReference type="InterPro" id="IPR004358">
    <property type="entry name" value="Sig_transdc_His_kin-like_C"/>
</dbReference>
<dbReference type="GO" id="GO:0005524">
    <property type="term" value="F:ATP binding"/>
    <property type="evidence" value="ECO:0007669"/>
    <property type="project" value="UniProtKB-KW"/>
</dbReference>
<name>A0ABV5VRY3_9BACL</name>
<evidence type="ECO:0000256" key="5">
    <source>
        <dbReference type="ARBA" id="ARBA00022777"/>
    </source>
</evidence>
<dbReference type="Pfam" id="PF02518">
    <property type="entry name" value="HATPase_c"/>
    <property type="match status" value="1"/>
</dbReference>
<dbReference type="SUPFAM" id="SSF55874">
    <property type="entry name" value="ATPase domain of HSP90 chaperone/DNA topoisomerase II/histidine kinase"/>
    <property type="match status" value="1"/>
</dbReference>
<dbReference type="RefSeq" id="WP_344905656.1">
    <property type="nucleotide sequence ID" value="NZ_BAAAYO010000002.1"/>
</dbReference>
<keyword evidence="7" id="KW-0902">Two-component regulatory system</keyword>
<feature type="transmembrane region" description="Helical" evidence="8">
    <location>
        <begin position="103"/>
        <end position="121"/>
    </location>
</feature>
<feature type="transmembrane region" description="Helical" evidence="8">
    <location>
        <begin position="30"/>
        <end position="52"/>
    </location>
</feature>
<evidence type="ECO:0000256" key="3">
    <source>
        <dbReference type="ARBA" id="ARBA00022679"/>
    </source>
</evidence>
<gene>
    <name evidence="10" type="ORF">ACFFNY_05440</name>
</gene>
<evidence type="ECO:0000256" key="8">
    <source>
        <dbReference type="SAM" id="Phobius"/>
    </source>
</evidence>
<keyword evidence="6 10" id="KW-0067">ATP-binding</keyword>
<keyword evidence="8" id="KW-0472">Membrane</keyword>
<evidence type="ECO:0000256" key="2">
    <source>
        <dbReference type="ARBA" id="ARBA00012438"/>
    </source>
</evidence>
<dbReference type="EMBL" id="JBHMAG010000004">
    <property type="protein sequence ID" value="MFB9751015.1"/>
    <property type="molecule type" value="Genomic_DNA"/>
</dbReference>
<feature type="transmembrane region" description="Helical" evidence="8">
    <location>
        <begin position="127"/>
        <end position="151"/>
    </location>
</feature>
<evidence type="ECO:0000256" key="1">
    <source>
        <dbReference type="ARBA" id="ARBA00000085"/>
    </source>
</evidence>
<keyword evidence="8" id="KW-1133">Transmembrane helix</keyword>
<accession>A0ABV5VRY3</accession>
<evidence type="ECO:0000313" key="11">
    <source>
        <dbReference type="Proteomes" id="UP001589619"/>
    </source>
</evidence>
<dbReference type="PROSITE" id="PS50109">
    <property type="entry name" value="HIS_KIN"/>
    <property type="match status" value="1"/>
</dbReference>
<dbReference type="Gene3D" id="3.30.565.10">
    <property type="entry name" value="Histidine kinase-like ATPase, C-terminal domain"/>
    <property type="match status" value="1"/>
</dbReference>
<dbReference type="PRINTS" id="PR00344">
    <property type="entry name" value="BCTRLSENSOR"/>
</dbReference>
<dbReference type="CDD" id="cd00075">
    <property type="entry name" value="HATPase"/>
    <property type="match status" value="1"/>
</dbReference>
<evidence type="ECO:0000313" key="10">
    <source>
        <dbReference type="EMBL" id="MFB9751015.1"/>
    </source>
</evidence>
<dbReference type="InterPro" id="IPR036890">
    <property type="entry name" value="HATPase_C_sf"/>
</dbReference>
<sequence>MLVYFVALLTAAFVLFLLHRKRMANRWAAFFLLFASVGGLVGFMRGTALPLLAERPDAAGWLGPLNAAAQVLEAVNHTLTPYGVLVFCAVYAGRFSSTRLTRLKLALLVPVALSAAVYAAVGASRSFFLILLLWAVPYYAASCWLLIAGWLRETNRWRKKERLAVAVLSVPTLAAIAGFINVGSLWQPGYYFFDYVAVFIAYSLLAGVAFAFGSGVLGVRVRLERDPLDSAVSAVSSGTAMLNHTIKNEIAKISMCADNVKFALGPEHPDASEQLGLIEKSAEHMRRMVERMHGQTREIVLREEPLRLAERIGEQLAGMSPWLTERRIAVERLTECDPIVRVDPVHVGEVVTNIVHNAAEAMPEGGTLYVRIAEAKRGIAVSFRDTGSGIAKDRLERVLEPFYTTKASRGGGNFGLGLTYAYQVMRQSGGSIELNSVEGEGTTVRLLFPTGKRK</sequence>
<dbReference type="PANTHER" id="PTHR43065:SF46">
    <property type="entry name" value="C4-DICARBOXYLATE TRANSPORT SENSOR PROTEIN DCTB"/>
    <property type="match status" value="1"/>
</dbReference>
<evidence type="ECO:0000256" key="4">
    <source>
        <dbReference type="ARBA" id="ARBA00022741"/>
    </source>
</evidence>
<keyword evidence="3" id="KW-0808">Transferase</keyword>
<dbReference type="SMART" id="SM00387">
    <property type="entry name" value="HATPase_c"/>
    <property type="match status" value="1"/>
</dbReference>
<keyword evidence="11" id="KW-1185">Reference proteome</keyword>
<feature type="transmembrane region" description="Helical" evidence="8">
    <location>
        <begin position="163"/>
        <end position="186"/>
    </location>
</feature>
<evidence type="ECO:0000256" key="7">
    <source>
        <dbReference type="ARBA" id="ARBA00023012"/>
    </source>
</evidence>
<keyword evidence="5" id="KW-0418">Kinase</keyword>
<dbReference type="EC" id="2.7.13.3" evidence="2"/>
<comment type="catalytic activity">
    <reaction evidence="1">
        <text>ATP + protein L-histidine = ADP + protein N-phospho-L-histidine.</text>
        <dbReference type="EC" id="2.7.13.3"/>
    </reaction>
</comment>
<evidence type="ECO:0000259" key="9">
    <source>
        <dbReference type="PROSITE" id="PS50109"/>
    </source>
</evidence>
<dbReference type="Proteomes" id="UP001589619">
    <property type="component" value="Unassembled WGS sequence"/>
</dbReference>